<accession>A0A1G8F287</accession>
<dbReference type="OrthoDB" id="6537357at2"/>
<dbReference type="STRING" id="83767.SAMN05660652_02270"/>
<name>A0A1G8F287_9RHOO</name>
<protein>
    <submittedName>
        <fullName evidence="1">Uncharacterized protein</fullName>
    </submittedName>
</protein>
<gene>
    <name evidence="1" type="ORF">SAMN05660652_02270</name>
</gene>
<proteinExistence type="predicted"/>
<evidence type="ECO:0000313" key="1">
    <source>
        <dbReference type="EMBL" id="SDH76221.1"/>
    </source>
</evidence>
<evidence type="ECO:0000313" key="2">
    <source>
        <dbReference type="Proteomes" id="UP000198607"/>
    </source>
</evidence>
<dbReference type="RefSeq" id="WP_091937673.1">
    <property type="nucleotide sequence ID" value="NZ_FNCY01000008.1"/>
</dbReference>
<organism evidence="1 2">
    <name type="scientific">Propionivibrio dicarboxylicus</name>
    <dbReference type="NCBI Taxonomy" id="83767"/>
    <lineage>
        <taxon>Bacteria</taxon>
        <taxon>Pseudomonadati</taxon>
        <taxon>Pseudomonadota</taxon>
        <taxon>Betaproteobacteria</taxon>
        <taxon>Rhodocyclales</taxon>
        <taxon>Rhodocyclaceae</taxon>
        <taxon>Propionivibrio</taxon>
    </lineage>
</organism>
<dbReference type="AlphaFoldDB" id="A0A1G8F287"/>
<reference evidence="1 2" key="1">
    <citation type="submission" date="2016-10" db="EMBL/GenBank/DDBJ databases">
        <authorList>
            <person name="de Groot N.N."/>
        </authorList>
    </citation>
    <scope>NUCLEOTIDE SEQUENCE [LARGE SCALE GENOMIC DNA]</scope>
    <source>
        <strain evidence="1 2">DSM 5885</strain>
    </source>
</reference>
<dbReference type="Proteomes" id="UP000198607">
    <property type="component" value="Unassembled WGS sequence"/>
</dbReference>
<dbReference type="EMBL" id="FNCY01000008">
    <property type="protein sequence ID" value="SDH76221.1"/>
    <property type="molecule type" value="Genomic_DNA"/>
</dbReference>
<keyword evidence="2" id="KW-1185">Reference proteome</keyword>
<sequence>MALLGEAAMILAFDIAPNAISEHDHWHSHEHLHERMSIPGFLRGSRWSSKDSSPRYFVMYEVSDLETLSASPYLDRLNNPSVWTAKMMKYYHGMNRGFCRLVFSGGYGLGSYCLLLRFSPDPEHEVALRDWLARKALASLHKKTGLVSAHQFEAALTPEMTKEQRIRGKDSGVDWVLLVTGYDKDAVGELAAAELSVTELERHGCINLVSCIYQMEHSLSRTEIEIPDSTD</sequence>